<keyword evidence="2" id="KW-1185">Reference proteome</keyword>
<evidence type="ECO:0000313" key="1">
    <source>
        <dbReference type="EMBL" id="CAH2103606.1"/>
    </source>
</evidence>
<evidence type="ECO:0008006" key="3">
    <source>
        <dbReference type="Google" id="ProtNLM"/>
    </source>
</evidence>
<evidence type="ECO:0000313" key="2">
    <source>
        <dbReference type="Proteomes" id="UP001153954"/>
    </source>
</evidence>
<gene>
    <name evidence="1" type="ORF">EEDITHA_LOCUS18090</name>
</gene>
<dbReference type="EMBL" id="CAKOGL010000026">
    <property type="protein sequence ID" value="CAH2103606.1"/>
    <property type="molecule type" value="Genomic_DNA"/>
</dbReference>
<comment type="caution">
    <text evidence="1">The sequence shown here is derived from an EMBL/GenBank/DDBJ whole genome shotgun (WGS) entry which is preliminary data.</text>
</comment>
<accession>A0AAU9UVP5</accession>
<proteinExistence type="predicted"/>
<protein>
    <recommendedName>
        <fullName evidence="3">MoeA C-terminal domain-containing protein</fullName>
    </recommendedName>
</protein>
<sequence>MWLFRKKRERPSSATCDGPAIVSSADGAVPAVEVVSQMYNAMPRKRGLIEWLWAHTGHRRESRMKTDVGGEMQMMLPNHTQDGINAGDVCLLAESPYRILRVNDFL</sequence>
<name>A0AAU9UVP5_EUPED</name>
<dbReference type="Proteomes" id="UP001153954">
    <property type="component" value="Unassembled WGS sequence"/>
</dbReference>
<reference evidence="1" key="1">
    <citation type="submission" date="2022-03" db="EMBL/GenBank/DDBJ databases">
        <authorList>
            <person name="Tunstrom K."/>
        </authorList>
    </citation>
    <scope>NUCLEOTIDE SEQUENCE</scope>
</reference>
<dbReference type="AlphaFoldDB" id="A0AAU9UVP5"/>
<organism evidence="1 2">
    <name type="scientific">Euphydryas editha</name>
    <name type="common">Edith's checkerspot</name>
    <dbReference type="NCBI Taxonomy" id="104508"/>
    <lineage>
        <taxon>Eukaryota</taxon>
        <taxon>Metazoa</taxon>
        <taxon>Ecdysozoa</taxon>
        <taxon>Arthropoda</taxon>
        <taxon>Hexapoda</taxon>
        <taxon>Insecta</taxon>
        <taxon>Pterygota</taxon>
        <taxon>Neoptera</taxon>
        <taxon>Endopterygota</taxon>
        <taxon>Lepidoptera</taxon>
        <taxon>Glossata</taxon>
        <taxon>Ditrysia</taxon>
        <taxon>Papilionoidea</taxon>
        <taxon>Nymphalidae</taxon>
        <taxon>Nymphalinae</taxon>
        <taxon>Euphydryas</taxon>
    </lineage>
</organism>